<sequence length="95" mass="9986">MKKLIIALLLVAVSASFSLASDVITYAEGCKKGSVTFDHKSHGEFVENGCKNAACHGDATPAKIAVDKKTAHGKMCKICHKNAGGPTRCGECHVK</sequence>
<proteinExistence type="predicted"/>
<feature type="chain" id="PRO_5004192537" evidence="1">
    <location>
        <begin position="21"/>
        <end position="95"/>
    </location>
</feature>
<accession>Q1JVW5</accession>
<reference evidence="2" key="2">
    <citation type="submission" date="2006-05" db="EMBL/GenBank/DDBJ databases">
        <title>Sequencing of the draft genome and assembly of Desulfuromonas acetoxidans DSM 684.</title>
        <authorList>
            <consortium name="US DOE Joint Genome Institute (JGI-PGF)"/>
            <person name="Copeland A."/>
            <person name="Lucas S."/>
            <person name="Lapidus A."/>
            <person name="Barry K."/>
            <person name="Detter J.C."/>
            <person name="Glavina del Rio T."/>
            <person name="Hammon N."/>
            <person name="Israni S."/>
            <person name="Dalin E."/>
            <person name="Tice H."/>
            <person name="Bruce D."/>
            <person name="Pitluck S."/>
            <person name="Richardson P."/>
        </authorList>
    </citation>
    <scope>NUCLEOTIDE SEQUENCE [LARGE SCALE GENOMIC DNA]</scope>
    <source>
        <strain evidence="2">DSM 684</strain>
    </source>
</reference>
<dbReference type="Proteomes" id="UP000005695">
    <property type="component" value="Unassembled WGS sequence"/>
</dbReference>
<protein>
    <submittedName>
        <fullName evidence="2">Cytochrome c3</fullName>
    </submittedName>
</protein>
<organism evidence="2 3">
    <name type="scientific">Desulfuromonas acetoxidans (strain DSM 684 / 11070)</name>
    <dbReference type="NCBI Taxonomy" id="281689"/>
    <lineage>
        <taxon>Bacteria</taxon>
        <taxon>Pseudomonadati</taxon>
        <taxon>Thermodesulfobacteriota</taxon>
        <taxon>Desulfuromonadia</taxon>
        <taxon>Desulfuromonadales</taxon>
        <taxon>Desulfuromonadaceae</taxon>
        <taxon>Desulfuromonas</taxon>
    </lineage>
</organism>
<dbReference type="OrthoDB" id="5421852at2"/>
<keyword evidence="1" id="KW-0732">Signal</keyword>
<evidence type="ECO:0000256" key="1">
    <source>
        <dbReference type="SAM" id="SignalP"/>
    </source>
</evidence>
<dbReference type="SUPFAM" id="SSF48695">
    <property type="entry name" value="Multiheme cytochromes"/>
    <property type="match status" value="1"/>
</dbReference>
<dbReference type="RefSeq" id="WP_006002863.1">
    <property type="nucleotide sequence ID" value="NZ_AAEW02000030.1"/>
</dbReference>
<dbReference type="AlphaFoldDB" id="Q1JVW5"/>
<gene>
    <name evidence="2" type="ORF">Dace_0229</name>
</gene>
<comment type="caution">
    <text evidence="2">The sequence shown here is derived from an EMBL/GenBank/DDBJ whole genome shotgun (WGS) entry which is preliminary data.</text>
</comment>
<keyword evidence="3" id="KW-1185">Reference proteome</keyword>
<dbReference type="InterPro" id="IPR036280">
    <property type="entry name" value="Multihaem_cyt_sf"/>
</dbReference>
<feature type="signal peptide" evidence="1">
    <location>
        <begin position="1"/>
        <end position="20"/>
    </location>
</feature>
<evidence type="ECO:0000313" key="3">
    <source>
        <dbReference type="Proteomes" id="UP000005695"/>
    </source>
</evidence>
<dbReference type="EMBL" id="AAEW02000030">
    <property type="protein sequence ID" value="EAT14361.1"/>
    <property type="molecule type" value="Genomic_DNA"/>
</dbReference>
<evidence type="ECO:0000313" key="2">
    <source>
        <dbReference type="EMBL" id="EAT14361.1"/>
    </source>
</evidence>
<name>Q1JVW5_DESA6</name>
<reference evidence="2" key="1">
    <citation type="submission" date="2006-05" db="EMBL/GenBank/DDBJ databases">
        <title>Annotation of the draft genome assembly of Desulfuromonas acetoxidans DSM 684.</title>
        <authorList>
            <consortium name="US DOE Joint Genome Institute (JGI-ORNL)"/>
            <person name="Larimer F."/>
            <person name="Land M."/>
            <person name="Hauser L."/>
        </authorList>
    </citation>
    <scope>NUCLEOTIDE SEQUENCE [LARGE SCALE GENOMIC DNA]</scope>
    <source>
        <strain evidence="2">DSM 684</strain>
    </source>
</reference>
<dbReference type="Gene3D" id="3.90.10.10">
    <property type="entry name" value="Cytochrome C3"/>
    <property type="match status" value="1"/>
</dbReference>